<comment type="caution">
    <text evidence="1">The sequence shown here is derived from an EMBL/GenBank/DDBJ whole genome shotgun (WGS) entry which is preliminary data.</text>
</comment>
<name>A0A367JTK4_RHIST</name>
<keyword evidence="2" id="KW-1185">Reference proteome</keyword>
<gene>
    <name evidence="1" type="ORF">CU098_011375</name>
</gene>
<organism evidence="1 2">
    <name type="scientific">Rhizopus stolonifer</name>
    <name type="common">Rhizopus nigricans</name>
    <dbReference type="NCBI Taxonomy" id="4846"/>
    <lineage>
        <taxon>Eukaryota</taxon>
        <taxon>Fungi</taxon>
        <taxon>Fungi incertae sedis</taxon>
        <taxon>Mucoromycota</taxon>
        <taxon>Mucoromycotina</taxon>
        <taxon>Mucoromycetes</taxon>
        <taxon>Mucorales</taxon>
        <taxon>Mucorineae</taxon>
        <taxon>Rhizopodaceae</taxon>
        <taxon>Rhizopus</taxon>
    </lineage>
</organism>
<evidence type="ECO:0000313" key="1">
    <source>
        <dbReference type="EMBL" id="RCH93267.1"/>
    </source>
</evidence>
<dbReference type="AlphaFoldDB" id="A0A367JTK4"/>
<accession>A0A367JTK4</accession>
<dbReference type="Proteomes" id="UP000253551">
    <property type="component" value="Unassembled WGS sequence"/>
</dbReference>
<proteinExistence type="predicted"/>
<dbReference type="EMBL" id="PJQM01002720">
    <property type="protein sequence ID" value="RCH93267.1"/>
    <property type="molecule type" value="Genomic_DNA"/>
</dbReference>
<protein>
    <submittedName>
        <fullName evidence="1">Uncharacterized protein</fullName>
    </submittedName>
</protein>
<sequence>QLTEGVLESILLIKQFTEIKVPDLTQGLFNFTTKSISIFKILLIFNTVRVRYGIPNDITNQ</sequence>
<evidence type="ECO:0000313" key="2">
    <source>
        <dbReference type="Proteomes" id="UP000253551"/>
    </source>
</evidence>
<reference evidence="1 2" key="1">
    <citation type="journal article" date="2018" name="G3 (Bethesda)">
        <title>Phylogenetic and Phylogenomic Definition of Rhizopus Species.</title>
        <authorList>
            <person name="Gryganskyi A.P."/>
            <person name="Golan J."/>
            <person name="Dolatabadi S."/>
            <person name="Mondo S."/>
            <person name="Robb S."/>
            <person name="Idnurm A."/>
            <person name="Muszewska A."/>
            <person name="Steczkiewicz K."/>
            <person name="Masonjones S."/>
            <person name="Liao H.L."/>
            <person name="Gajdeczka M.T."/>
            <person name="Anike F."/>
            <person name="Vuek A."/>
            <person name="Anishchenko I.M."/>
            <person name="Voigt K."/>
            <person name="de Hoog G.S."/>
            <person name="Smith M.E."/>
            <person name="Heitman J."/>
            <person name="Vilgalys R."/>
            <person name="Stajich J.E."/>
        </authorList>
    </citation>
    <scope>NUCLEOTIDE SEQUENCE [LARGE SCALE GENOMIC DNA]</scope>
    <source>
        <strain evidence="1 2">LSU 92-RS-03</strain>
    </source>
</reference>
<feature type="non-terminal residue" evidence="1">
    <location>
        <position position="1"/>
    </location>
</feature>